<organism evidence="5 6">
    <name type="scientific">Eutypa lata (strain UCR-EL1)</name>
    <name type="common">Grapevine dieback disease fungus</name>
    <name type="synonym">Eutypa armeniacae</name>
    <dbReference type="NCBI Taxonomy" id="1287681"/>
    <lineage>
        <taxon>Eukaryota</taxon>
        <taxon>Fungi</taxon>
        <taxon>Dikarya</taxon>
        <taxon>Ascomycota</taxon>
        <taxon>Pezizomycotina</taxon>
        <taxon>Sordariomycetes</taxon>
        <taxon>Xylariomycetidae</taxon>
        <taxon>Xylariales</taxon>
        <taxon>Diatrypaceae</taxon>
        <taxon>Eutypa</taxon>
    </lineage>
</organism>
<dbReference type="OrthoDB" id="2139957at2759"/>
<evidence type="ECO:0000313" key="5">
    <source>
        <dbReference type="EMBL" id="EMR69790.1"/>
    </source>
</evidence>
<dbReference type="PANTHER" id="PTHR42812">
    <property type="entry name" value="BETA-XYLOSIDASE"/>
    <property type="match status" value="1"/>
</dbReference>
<comment type="similarity">
    <text evidence="1 4">Belongs to the glycosyl hydrolase 43 family.</text>
</comment>
<dbReference type="OMA" id="IWANTIR"/>
<dbReference type="PANTHER" id="PTHR42812:SF16">
    <property type="entry name" value="HYDROLASE, PUTATIVE (AFU_ORTHOLOGUE AFUA_7G06110)-RELATED"/>
    <property type="match status" value="1"/>
</dbReference>
<evidence type="ECO:0000313" key="6">
    <source>
        <dbReference type="Proteomes" id="UP000012174"/>
    </source>
</evidence>
<keyword evidence="3 4" id="KW-0326">Glycosidase</keyword>
<dbReference type="HOGENOM" id="CLU_1142634_0_0_1"/>
<keyword evidence="2 4" id="KW-0378">Hydrolase</keyword>
<dbReference type="EMBL" id="KB706014">
    <property type="protein sequence ID" value="EMR69790.1"/>
    <property type="molecule type" value="Genomic_DNA"/>
</dbReference>
<sequence>MPEEDDAITFENPVIRGFNPDPTVCVVPATESSPTTYFLSTSTFEFFPGCAIYTSTDLVNWRLIGHALTRRSQIELRTVEPGAGSWATEKFANGCLKERIFPRGFYVYTDNIWDESAWSDPVYFDNPGFDQDLFWDDEKDGKVYLSTTVRLAERPPNSKLKDFAIHIAEIDLATGRTLTPPCIIRASPHGIAEGSHIIRRGQYYYLFTAEGGTEAGHQEWVFRSTEGPYGLWEAQGKLLWYNGPDEEVQRTGHADVFEDGEGRWWAVFLGVRPAKVDGKYLEPQLGLHALNPLDHL</sequence>
<evidence type="ECO:0000256" key="1">
    <source>
        <dbReference type="ARBA" id="ARBA00009865"/>
    </source>
</evidence>
<dbReference type="eggNOG" id="ENOG502QQH8">
    <property type="taxonomic scope" value="Eukaryota"/>
</dbReference>
<gene>
    <name evidence="5" type="ORF">UCREL1_3186</name>
</gene>
<dbReference type="GO" id="GO:0005975">
    <property type="term" value="P:carbohydrate metabolic process"/>
    <property type="evidence" value="ECO:0007669"/>
    <property type="project" value="InterPro"/>
</dbReference>
<dbReference type="InterPro" id="IPR023296">
    <property type="entry name" value="Glyco_hydro_beta-prop_sf"/>
</dbReference>
<dbReference type="GO" id="GO:0004553">
    <property type="term" value="F:hydrolase activity, hydrolyzing O-glycosyl compounds"/>
    <property type="evidence" value="ECO:0007669"/>
    <property type="project" value="InterPro"/>
</dbReference>
<dbReference type="Proteomes" id="UP000012174">
    <property type="component" value="Unassembled WGS sequence"/>
</dbReference>
<evidence type="ECO:0000256" key="2">
    <source>
        <dbReference type="ARBA" id="ARBA00022801"/>
    </source>
</evidence>
<dbReference type="InterPro" id="IPR006710">
    <property type="entry name" value="Glyco_hydro_43"/>
</dbReference>
<proteinExistence type="inferred from homology"/>
<dbReference type="Gene3D" id="2.115.10.20">
    <property type="entry name" value="Glycosyl hydrolase domain, family 43"/>
    <property type="match status" value="1"/>
</dbReference>
<dbReference type="KEGG" id="ela:UCREL1_3186"/>
<evidence type="ECO:0000256" key="3">
    <source>
        <dbReference type="ARBA" id="ARBA00023295"/>
    </source>
</evidence>
<dbReference type="InterPro" id="IPR051795">
    <property type="entry name" value="Glycosyl_Hydrlase_43"/>
</dbReference>
<keyword evidence="6" id="KW-1185">Reference proteome</keyword>
<reference evidence="6" key="1">
    <citation type="journal article" date="2013" name="Genome Announc.">
        <title>Draft genome sequence of the grapevine dieback fungus Eutypa lata UCR-EL1.</title>
        <authorList>
            <person name="Blanco-Ulate B."/>
            <person name="Rolshausen P.E."/>
            <person name="Cantu D."/>
        </authorList>
    </citation>
    <scope>NUCLEOTIDE SEQUENCE [LARGE SCALE GENOMIC DNA]</scope>
    <source>
        <strain evidence="6">UCR-EL1</strain>
    </source>
</reference>
<dbReference type="AlphaFoldDB" id="M7TSZ7"/>
<protein>
    <submittedName>
        <fullName evidence="5">Putative glycosyl hydrolase protein</fullName>
    </submittedName>
</protein>
<evidence type="ECO:0000256" key="4">
    <source>
        <dbReference type="RuleBase" id="RU361187"/>
    </source>
</evidence>
<name>M7TSZ7_EUTLA</name>
<dbReference type="SUPFAM" id="SSF75005">
    <property type="entry name" value="Arabinanase/levansucrase/invertase"/>
    <property type="match status" value="1"/>
</dbReference>
<dbReference type="Pfam" id="PF04616">
    <property type="entry name" value="Glyco_hydro_43"/>
    <property type="match status" value="1"/>
</dbReference>
<accession>M7TSZ7</accession>